<dbReference type="InterPro" id="IPR036866">
    <property type="entry name" value="RibonucZ/Hydroxyglut_hydro"/>
</dbReference>
<evidence type="ECO:0000256" key="6">
    <source>
        <dbReference type="ARBA" id="ARBA00012865"/>
    </source>
</evidence>
<keyword evidence="10 14" id="KW-0378">Hydrolase</keyword>
<comment type="subunit">
    <text evidence="5">Monomer.</text>
</comment>
<accession>A0A1J5SU53</accession>
<dbReference type="GO" id="GO:0008800">
    <property type="term" value="F:beta-lactamase activity"/>
    <property type="evidence" value="ECO:0007669"/>
    <property type="project" value="UniProtKB-EC"/>
</dbReference>
<dbReference type="SUPFAM" id="SSF56281">
    <property type="entry name" value="Metallo-hydrolase/oxidoreductase"/>
    <property type="match status" value="1"/>
</dbReference>
<dbReference type="NCBIfam" id="NF012229">
    <property type="entry name" value="bla_class_B_core"/>
    <property type="match status" value="1"/>
</dbReference>
<comment type="subcellular location">
    <subcellularLocation>
        <location evidence="3">Periplasm</location>
    </subcellularLocation>
</comment>
<dbReference type="EMBL" id="MLJW01000036">
    <property type="protein sequence ID" value="OIR07584.1"/>
    <property type="molecule type" value="Genomic_DNA"/>
</dbReference>
<dbReference type="Pfam" id="PF00753">
    <property type="entry name" value="Lactamase_B"/>
    <property type="match status" value="1"/>
</dbReference>
<evidence type="ECO:0000256" key="10">
    <source>
        <dbReference type="ARBA" id="ARBA00022801"/>
    </source>
</evidence>
<dbReference type="InterPro" id="IPR058199">
    <property type="entry name" value="BlaB//VIM/IMP-1"/>
</dbReference>
<comment type="similarity">
    <text evidence="4">Belongs to the metallo-beta-lactamase superfamily. Class-B beta-lactamase family.</text>
</comment>
<dbReference type="InterPro" id="IPR001279">
    <property type="entry name" value="Metallo-B-lactamas"/>
</dbReference>
<comment type="catalytic activity">
    <reaction evidence="1">
        <text>a beta-lactam + H2O = a substituted beta-amino acid</text>
        <dbReference type="Rhea" id="RHEA:20401"/>
        <dbReference type="ChEBI" id="CHEBI:15377"/>
        <dbReference type="ChEBI" id="CHEBI:35627"/>
        <dbReference type="ChEBI" id="CHEBI:140347"/>
        <dbReference type="EC" id="3.5.2.6"/>
    </reaction>
</comment>
<dbReference type="InterPro" id="IPR050855">
    <property type="entry name" value="NDM-1-like"/>
</dbReference>
<dbReference type="NCBIfam" id="NF012146">
    <property type="entry name" value="blaB-IND-MUS"/>
    <property type="match status" value="1"/>
</dbReference>
<evidence type="ECO:0000256" key="7">
    <source>
        <dbReference type="ARBA" id="ARBA00022723"/>
    </source>
</evidence>
<gene>
    <name evidence="14" type="primary">blaB1_2</name>
    <name evidence="14" type="ORF">GALL_102460</name>
</gene>
<evidence type="ECO:0000256" key="12">
    <source>
        <dbReference type="ARBA" id="ARBA00023251"/>
    </source>
</evidence>
<keyword evidence="11" id="KW-0862">Zinc</keyword>
<comment type="cofactor">
    <cofactor evidence="2">
        <name>Zn(2+)</name>
        <dbReference type="ChEBI" id="CHEBI:29105"/>
    </cofactor>
</comment>
<dbReference type="PANTHER" id="PTHR42951:SF4">
    <property type="entry name" value="ACYL-COENZYME A THIOESTERASE MBLAC2"/>
    <property type="match status" value="1"/>
</dbReference>
<evidence type="ECO:0000313" key="14">
    <source>
        <dbReference type="EMBL" id="OIR07584.1"/>
    </source>
</evidence>
<evidence type="ECO:0000256" key="1">
    <source>
        <dbReference type="ARBA" id="ARBA00001526"/>
    </source>
</evidence>
<organism evidence="14">
    <name type="scientific">mine drainage metagenome</name>
    <dbReference type="NCBI Taxonomy" id="410659"/>
    <lineage>
        <taxon>unclassified sequences</taxon>
        <taxon>metagenomes</taxon>
        <taxon>ecological metagenomes</taxon>
    </lineage>
</organism>
<keyword evidence="9" id="KW-0574">Periplasm</keyword>
<dbReference type="PANTHER" id="PTHR42951">
    <property type="entry name" value="METALLO-BETA-LACTAMASE DOMAIN-CONTAINING"/>
    <property type="match status" value="1"/>
</dbReference>
<evidence type="ECO:0000256" key="8">
    <source>
        <dbReference type="ARBA" id="ARBA00022729"/>
    </source>
</evidence>
<evidence type="ECO:0000256" key="9">
    <source>
        <dbReference type="ARBA" id="ARBA00022764"/>
    </source>
</evidence>
<reference evidence="14" key="1">
    <citation type="submission" date="2016-10" db="EMBL/GenBank/DDBJ databases">
        <title>Sequence of Gallionella enrichment culture.</title>
        <authorList>
            <person name="Poehlein A."/>
            <person name="Muehling M."/>
            <person name="Daniel R."/>
        </authorList>
    </citation>
    <scope>NUCLEOTIDE SEQUENCE</scope>
</reference>
<evidence type="ECO:0000256" key="4">
    <source>
        <dbReference type="ARBA" id="ARBA00005250"/>
    </source>
</evidence>
<dbReference type="NCBIfam" id="NF033088">
    <property type="entry name" value="bla_subclass_B1"/>
    <property type="match status" value="1"/>
</dbReference>
<protein>
    <recommendedName>
        <fullName evidence="6">beta-lactamase</fullName>
        <ecNumber evidence="6">3.5.2.6</ecNumber>
    </recommendedName>
</protein>
<name>A0A1J5SU53_9ZZZZ</name>
<sequence length="246" mass="28034">MNFSIKYFTLLLSVLFSSAIFAQQNKPGITITHLTGNFYVCTSYKIYNGNPFPSNSMYLVTEKGVVLFDTPWDRSDFQPLLDSINNKHHKKIILCIVTHFHDDKSAGLSYYSSKGIKTYSSALTRELCKDDIEKKAVFVFNNDTTFKVGGYTFKTFYPGEGHTKDNIVIWFEKEKILYGGCFIKSTETNDIGNIADANVKAWPQSVKNTMQKFPNPKYVIPGHFSWADNKSLQHTLKILEKNSSKN</sequence>
<feature type="domain" description="Metallo-beta-lactamase" evidence="13">
    <location>
        <begin position="53"/>
        <end position="223"/>
    </location>
</feature>
<dbReference type="SMART" id="SM00849">
    <property type="entry name" value="Lactamase_B"/>
    <property type="match status" value="1"/>
</dbReference>
<dbReference type="Gene3D" id="3.60.15.10">
    <property type="entry name" value="Ribonuclease Z/Hydroxyacylglutathione hydrolase-like"/>
    <property type="match status" value="1"/>
</dbReference>
<keyword evidence="12" id="KW-0046">Antibiotic resistance</keyword>
<proteinExistence type="inferred from homology"/>
<keyword evidence="8" id="KW-0732">Signal</keyword>
<evidence type="ECO:0000256" key="3">
    <source>
        <dbReference type="ARBA" id="ARBA00004418"/>
    </source>
</evidence>
<dbReference type="EC" id="3.5.2.6" evidence="6"/>
<evidence type="ECO:0000256" key="11">
    <source>
        <dbReference type="ARBA" id="ARBA00022833"/>
    </source>
</evidence>
<keyword evidence="7" id="KW-0479">Metal-binding</keyword>
<evidence type="ECO:0000256" key="2">
    <source>
        <dbReference type="ARBA" id="ARBA00001947"/>
    </source>
</evidence>
<evidence type="ECO:0000259" key="13">
    <source>
        <dbReference type="SMART" id="SM00849"/>
    </source>
</evidence>
<dbReference type="AlphaFoldDB" id="A0A1J5SU53"/>
<comment type="caution">
    <text evidence="14">The sequence shown here is derived from an EMBL/GenBank/DDBJ whole genome shotgun (WGS) entry which is preliminary data.</text>
</comment>
<evidence type="ECO:0000256" key="5">
    <source>
        <dbReference type="ARBA" id="ARBA00011245"/>
    </source>
</evidence>